<dbReference type="SUPFAM" id="SSF56801">
    <property type="entry name" value="Acetyl-CoA synthetase-like"/>
    <property type="match status" value="2"/>
</dbReference>
<reference evidence="7" key="1">
    <citation type="journal article" date="2014" name="Proc. Natl. Acad. Sci. U.S.A.">
        <title>Hassallidins, antifungal glycolipopeptides, are widespread among cyanobacteria and are the end-product of a nonribosomal pathway.</title>
        <authorList>
            <person name="Vestola J."/>
            <person name="Shishido T.K."/>
            <person name="Jokela J."/>
            <person name="Fewer D.P."/>
            <person name="Aitio O."/>
            <person name="Permi P."/>
            <person name="Wahlsten M."/>
            <person name="Wang H."/>
            <person name="Rouhiainen L."/>
            <person name="Sivonen K."/>
        </authorList>
    </citation>
    <scope>NUCLEOTIDE SEQUENCE</scope>
</reference>
<accession>A0A024BT58</accession>
<dbReference type="NCBIfam" id="TIGR01733">
    <property type="entry name" value="AA-adenyl-dom"/>
    <property type="match status" value="2"/>
</dbReference>
<dbReference type="SMART" id="SM00823">
    <property type="entry name" value="PKS_PP"/>
    <property type="match status" value="2"/>
</dbReference>
<feature type="domain" description="Carrier" evidence="6">
    <location>
        <begin position="2497"/>
        <end position="2571"/>
    </location>
</feature>
<dbReference type="InterPro" id="IPR042099">
    <property type="entry name" value="ANL_N_sf"/>
</dbReference>
<dbReference type="CDD" id="cd19543">
    <property type="entry name" value="DCL_NRPS"/>
    <property type="match status" value="1"/>
</dbReference>
<dbReference type="GO" id="GO:0008610">
    <property type="term" value="P:lipid biosynthetic process"/>
    <property type="evidence" value="ECO:0007669"/>
    <property type="project" value="UniProtKB-ARBA"/>
</dbReference>
<dbReference type="InterPro" id="IPR036736">
    <property type="entry name" value="ACP-like_sf"/>
</dbReference>
<dbReference type="CDD" id="cd19531">
    <property type="entry name" value="LCL_NRPS-like"/>
    <property type="match status" value="1"/>
</dbReference>
<dbReference type="GO" id="GO:0031177">
    <property type="term" value="F:phosphopantetheine binding"/>
    <property type="evidence" value="ECO:0007669"/>
    <property type="project" value="InterPro"/>
</dbReference>
<dbReference type="InterPro" id="IPR009081">
    <property type="entry name" value="PP-bd_ACP"/>
</dbReference>
<dbReference type="Gene3D" id="3.30.559.10">
    <property type="entry name" value="Chloramphenicol acetyltransferase-like domain"/>
    <property type="match status" value="4"/>
</dbReference>
<keyword evidence="4" id="KW-0597">Phosphoprotein</keyword>
<keyword evidence="3" id="KW-0596">Phosphopantetheine</keyword>
<evidence type="ECO:0000256" key="1">
    <source>
        <dbReference type="ARBA" id="ARBA00001957"/>
    </source>
</evidence>
<dbReference type="FunFam" id="2.30.38.10:FF:000001">
    <property type="entry name" value="Non-ribosomal peptide synthetase PvdI"/>
    <property type="match status" value="1"/>
</dbReference>
<dbReference type="GO" id="GO:0044550">
    <property type="term" value="P:secondary metabolite biosynthetic process"/>
    <property type="evidence" value="ECO:0007669"/>
    <property type="project" value="UniProtKB-ARBA"/>
</dbReference>
<evidence type="ECO:0000259" key="6">
    <source>
        <dbReference type="PROSITE" id="PS50075"/>
    </source>
</evidence>
<dbReference type="InterPro" id="IPR010060">
    <property type="entry name" value="NRPS_synth"/>
</dbReference>
<dbReference type="CDD" id="cd17643">
    <property type="entry name" value="A_NRPS_Cytc1-like"/>
    <property type="match status" value="1"/>
</dbReference>
<dbReference type="GO" id="GO:0043041">
    <property type="term" value="P:amino acid activation for nonribosomal peptide biosynthetic process"/>
    <property type="evidence" value="ECO:0007669"/>
    <property type="project" value="UniProtKB-ARBA"/>
</dbReference>
<dbReference type="FunFam" id="1.10.1200.10:FF:000005">
    <property type="entry name" value="Nonribosomal peptide synthetase 1"/>
    <property type="match status" value="2"/>
</dbReference>
<dbReference type="Gene3D" id="1.10.1200.10">
    <property type="entry name" value="ACP-like"/>
    <property type="match status" value="2"/>
</dbReference>
<dbReference type="EMBL" id="KJ502174">
    <property type="protein sequence ID" value="AHZ20773.1"/>
    <property type="molecule type" value="Genomic_DNA"/>
</dbReference>
<dbReference type="NCBIfam" id="NF003417">
    <property type="entry name" value="PRK04813.1"/>
    <property type="match status" value="2"/>
</dbReference>
<dbReference type="InterPro" id="IPR023213">
    <property type="entry name" value="CAT-like_dom_sf"/>
</dbReference>
<dbReference type="Gene3D" id="3.40.50.12780">
    <property type="entry name" value="N-terminal domain of ligase-like"/>
    <property type="match status" value="2"/>
</dbReference>
<protein>
    <submittedName>
        <fullName evidence="7">Non-ribosomal peptide synthase</fullName>
    </submittedName>
</protein>
<dbReference type="SUPFAM" id="SSF52777">
    <property type="entry name" value="CoA-dependent acyltransferases"/>
    <property type="match status" value="8"/>
</dbReference>
<dbReference type="SUPFAM" id="SSF47336">
    <property type="entry name" value="ACP-like"/>
    <property type="match status" value="2"/>
</dbReference>
<dbReference type="Gene3D" id="3.30.300.30">
    <property type="match status" value="2"/>
</dbReference>
<dbReference type="PROSITE" id="PS50075">
    <property type="entry name" value="CARRIER"/>
    <property type="match status" value="2"/>
</dbReference>
<dbReference type="Pfam" id="PF00668">
    <property type="entry name" value="Condensation"/>
    <property type="match status" value="4"/>
</dbReference>
<dbReference type="InterPro" id="IPR006162">
    <property type="entry name" value="Ppantetheine_attach_site"/>
</dbReference>
<evidence type="ECO:0000256" key="5">
    <source>
        <dbReference type="ARBA" id="ARBA00023194"/>
    </source>
</evidence>
<dbReference type="InterPro" id="IPR025110">
    <property type="entry name" value="AMP-bd_C"/>
</dbReference>
<dbReference type="InterPro" id="IPR020806">
    <property type="entry name" value="PKS_PP-bd"/>
</dbReference>
<dbReference type="Pfam" id="PF13193">
    <property type="entry name" value="AMP-binding_C"/>
    <property type="match status" value="2"/>
</dbReference>
<comment type="similarity">
    <text evidence="2">Belongs to the ATP-dependent AMP-binding enzyme family.</text>
</comment>
<feature type="domain" description="Carrier" evidence="6">
    <location>
        <begin position="974"/>
        <end position="1048"/>
    </location>
</feature>
<dbReference type="Pfam" id="PF00501">
    <property type="entry name" value="AMP-binding"/>
    <property type="match status" value="2"/>
</dbReference>
<evidence type="ECO:0000256" key="3">
    <source>
        <dbReference type="ARBA" id="ARBA00022450"/>
    </source>
</evidence>
<organism evidence="7">
    <name type="scientific">Anabaena sp. Syke748</name>
    <dbReference type="NCBI Taxonomy" id="1497395"/>
    <lineage>
        <taxon>Bacteria</taxon>
        <taxon>Bacillati</taxon>
        <taxon>Cyanobacteriota</taxon>
        <taxon>Cyanophyceae</taxon>
        <taxon>Nostocales</taxon>
        <taxon>Nostocaceae</taxon>
        <taxon>Anabaena</taxon>
    </lineage>
</organism>
<dbReference type="FunFam" id="3.30.300.30:FF:000010">
    <property type="entry name" value="Enterobactin synthetase component F"/>
    <property type="match status" value="2"/>
</dbReference>
<dbReference type="InterPro" id="IPR001242">
    <property type="entry name" value="Condensation_dom"/>
</dbReference>
<dbReference type="FunFam" id="3.40.50.12780:FF:000012">
    <property type="entry name" value="Non-ribosomal peptide synthetase"/>
    <property type="match status" value="2"/>
</dbReference>
<dbReference type="GO" id="GO:0003824">
    <property type="term" value="F:catalytic activity"/>
    <property type="evidence" value="ECO:0007669"/>
    <property type="project" value="InterPro"/>
</dbReference>
<dbReference type="CDD" id="cd19534">
    <property type="entry name" value="E_NRPS"/>
    <property type="match status" value="2"/>
</dbReference>
<dbReference type="FunFam" id="3.40.50.980:FF:000002">
    <property type="entry name" value="Enterobactin synthetase component F"/>
    <property type="match status" value="1"/>
</dbReference>
<dbReference type="NCBIfam" id="TIGR01720">
    <property type="entry name" value="NRPS-para261"/>
    <property type="match status" value="2"/>
</dbReference>
<dbReference type="Pfam" id="PF00550">
    <property type="entry name" value="PP-binding"/>
    <property type="match status" value="2"/>
</dbReference>
<sequence>MEVYVLPLSLSQRQLWYQEILSPGNIAYNIPIALKLVGNLNRIALENSFREIMNRHEILRTTFAIENAEPVQLIHSEREFHLEYKIIESLADKQSDHLKIILETESRQPFNLVKDQLMRVILYQISTQEHILLINLHHIISDGWSLGIFIQELTQFYSAAVKGSHISLPELPIQYGDYAEWQETWLQTQTVQQQLAYWEQTLASPLPVLDLPLDKIRPASQTFDGAVLREPLSASITNSLETLAKTEGVTFFMVALAVYQILLFRYSGQDDIVVGSPFANRRRSEIENLIGCFVNTLPLRSDLSGQPSFRQLLQRISSTCLDVYTNQDVPLELITDKLKIKRDPSRSPIFQTLFALQNAPNGEIQLPEITITPIYLDNGGAKFDLSLMLEPAAEGWIVALEYNTDLFTTETAQQILTHYQQLLIAVVNNPDVDINTLPLLRTRERQKLLALSSALEYTKSETTNLVALFANIANIYSDNVAVVDSEKKLTYQELDQLSNILAAALQQKGVVRETRVGIFQERSVELIISILAVLKAGGTYVPLDPHYPPERLGFIAQDSGINLLLTVENLLSTIPVNIAEILVIDKIEFAPNVILTSQILSHQTAYIIYTSGSTGQPKGCLVSHNNVVRLMENTQAWFEFNSKDVWTMFHSFAFDFSVWEMWGALLYGGKLVIVPYLESRSPTAFRTLLQQEGVTILNQTPSAFRQLIRADEEFADKLNSLRVIILGGEALELQSLKPWIKRYGDSHPRLINMYGITETTVHVTYRPILEEDILENRGSVIGVPIADLSLYILDSGFEPSPYGVPGEIYVGGMGVSRGYLNRSALTAERFIPDPFSQQLGARLYRTGDLARRLRNGDIEYLGRCDLQVKVRGFRIELGEIEAALTALPEVLEAVVIVYSEAEDDQRLVAYIVSNSEIDYNKLRTDLKESLPDYMIPAAFMVVDAVPLTAQGKINRQALPIPDWNKAAARRSFTPPQTDAEKVICHVWEQVLGIDAIGIEDNFFDLGGDSILALRVVTEMRRQGWILTPKEIFQEQTVKRLSTIVQKQNLPVETTAIVAGEVPLTPIQKWFFDLNIPNPHHWNQALVLEVHQSLEASTVASAIQLISEYHDTLRLRFEQKQGVWRQFYVENKATQEENLTWEIVDLALKTELEQNTMMREVGERVQRSLNLTNGPLARSIWFDLGENRPSQLLIVIHHLVVDGVSWRILLQDLVEAISGSQLSPSTSSFQQWSHFLQTYRNSIDIQAETQFWLNTIQKEAAKIPLDFPQSLINNSESSVKTVACKLTTAQTQIFLTKANKAYRTQPQELLLAALTKTLGNITQKSNLQIMMEGHGREELSSDLDITRTLGWFTTLYPLSLELPDINLESEIIKTVKEKLRAVPKRGFGYGLLRYLEEGTGNREQGTENREKGEKPKFTNYQSPEISFNYLGQVRSESGKNKKLLRLLNSEIEQTRNPEGLRPHLIDINAIVVEGELRVDWLYSSKLHQEETITKWADEFHKNLLEIINHCKEVGVGSYTPSDFPLVKISQSSVNKLQEKYSQLEDIYPLSPLQEGMLFHTIYNSEDAIYFEQVTGKIIGKLDVDNFNFAWQAVVDRHPILRSAFVWDNQDTPLQIVSKSVDFSIVQKDWRDLSSTQQEDKLQEYLIAERQQGFILDQYSLMRFSVMRLDNFTWQWVWSHHHITLDGWSLPVIFKEVLTIYQSTCQRVPHSLPPVPPYRHYIQWLATRNLQEAKQFWQENLADVSTSTRLSWQIPESEFDVNLPAYQEVELRLSQDEFAVLQKMAQNQRLTLNTVAQGAWGICLQKHGAGEDVLFGVTVSGRPPELPEIESMVGLFINTLPMRVQINPSLSVAAWLQNIQQHHVEMREYEYSKLTDIQKEIQIGSGESLFESILVFENYPVDQSLKEQGQDFRVDEIQFYERTNYPLTVGVIPDQGLLLKLNYQTRFLSPSAARIMLLRLRNIMMNMAEQPNVALGTIPALSKPERSQIISNIAVNTITWGDFRPAHQLFEERADLKPDSVALVCGDSEIIYSDLDKYANNLAAKLIATGFGFESIIGLYFDPSIEYVISLLAVLKIGAAFLPLDRSYPETRRQFIVEDSQTRLILTKTVSAPGLFPDDVKVIAISELDLTANIPRPCLKVRPENLAYVIYTSGSTGKPKGVLVSHAGIENLVRNQTASFGVTAKSRVYQFASLNFDAAVSEIFMALGSGATLYLQEQANRSPNAALWETLTAWQITHVTLPPSLVAAIEPANLPKLQTLIVAGETVSGDLLRRWSGESRTCFNAYGPTEATVCASLMNCSNLLREPSIGRAIANVEIYLLDSFLEPVSPDVTGEIYIGGISLARGYLHRPDLTATAFIPHPFSKTPGARLYKTGDRGVYDLQGNIRFMGRQDAQVKLNGYRIELGEIEAALTKHKTVDSAVVLLRQDLPGRKRIVAYALAPQDNPPTSQELKDYLAETLPAYMLPSAVVLVSAWPLTPNGKIDRRVLPAPEISTTPTIAKTPTEEIFAQIWAEVLGLETVNPDDNFFELGGDSIISLQIVSRVRAAGWEINPKDIFEAQTLSRLAAIAKPLARKIEIIEPLTAVVDLSPIQYWFLSKNWTHLHHWNQAIALNSSEPLNIDALIVSLNALVAHHDVFRLGFSQNQGQWQQFYTGTAKSPPLQIADFSDHSPQTQQEALTAIVEAEHASFQLDNPPLLRLLYATNLSEYGNVLFLFAHHLIIDGVSWRILLTDLNQAYQRTIDDQPISLPSKTSSYREWTASLRTLADSDAIIKDIPFWQNILSNPVATLPVDYPVINGKNTVDSTAIISYQLTPEETNILLKQATITYHANIQEIMLAALFKTLWETYQADNWLIDLEGHGREELIDQLDISRTVGWFTSLYPILLQQPETNTHQDTLIKAIKTQIRNIPHHGISFGLLRYVSQNKTLQENLNYANQSAISFNYLGQIDNKYPGNHLFNLSHVPTGTGLFAKQERPHLLAINARIQNDFLQIEWSYSQNIHQKQTINHLGEKYVENLRLYLTDSTSSNSSFYSATDFNLVDLSENELDSILEDLE</sequence>
<dbReference type="PROSITE" id="PS00012">
    <property type="entry name" value="PHOSPHOPANTETHEINE"/>
    <property type="match status" value="2"/>
</dbReference>
<dbReference type="PANTHER" id="PTHR45398">
    <property type="match status" value="1"/>
</dbReference>
<name>A0A024BT58_9NOST</name>
<proteinExistence type="inferred from homology"/>
<dbReference type="PROSITE" id="PS00455">
    <property type="entry name" value="AMP_BINDING"/>
    <property type="match status" value="2"/>
</dbReference>
<dbReference type="FunFam" id="3.30.559.10:FF:000012">
    <property type="entry name" value="Non-ribosomal peptide synthetase"/>
    <property type="match status" value="1"/>
</dbReference>
<dbReference type="FunFam" id="3.40.50.980:FF:000001">
    <property type="entry name" value="Non-ribosomal peptide synthetase"/>
    <property type="match status" value="2"/>
</dbReference>
<dbReference type="Gene3D" id="3.30.559.30">
    <property type="entry name" value="Nonribosomal peptide synthetase, condensation domain"/>
    <property type="match status" value="4"/>
</dbReference>
<keyword evidence="5" id="KW-0045">Antibiotic biosynthesis</keyword>
<evidence type="ECO:0000256" key="2">
    <source>
        <dbReference type="ARBA" id="ARBA00006432"/>
    </source>
</evidence>
<dbReference type="InterPro" id="IPR000873">
    <property type="entry name" value="AMP-dep_synth/lig_dom"/>
</dbReference>
<comment type="cofactor">
    <cofactor evidence="1">
        <name>pantetheine 4'-phosphate</name>
        <dbReference type="ChEBI" id="CHEBI:47942"/>
    </cofactor>
</comment>
<evidence type="ECO:0000256" key="4">
    <source>
        <dbReference type="ARBA" id="ARBA00022553"/>
    </source>
</evidence>
<dbReference type="GO" id="GO:0017000">
    <property type="term" value="P:antibiotic biosynthetic process"/>
    <property type="evidence" value="ECO:0007669"/>
    <property type="project" value="UniProtKB-KW"/>
</dbReference>
<evidence type="ECO:0000313" key="7">
    <source>
        <dbReference type="EMBL" id="AHZ20773.1"/>
    </source>
</evidence>
<dbReference type="InterPro" id="IPR010071">
    <property type="entry name" value="AA_adenyl_dom"/>
</dbReference>
<dbReference type="InterPro" id="IPR020845">
    <property type="entry name" value="AMP-binding_CS"/>
</dbReference>
<dbReference type="InterPro" id="IPR045851">
    <property type="entry name" value="AMP-bd_C_sf"/>
</dbReference>
<gene>
    <name evidence="7" type="primary">hasN</name>
</gene>
<dbReference type="PANTHER" id="PTHR45398:SF1">
    <property type="entry name" value="ENZYME, PUTATIVE (JCVI)-RELATED"/>
    <property type="match status" value="1"/>
</dbReference>